<feature type="region of interest" description="Disordered" evidence="3">
    <location>
        <begin position="38"/>
        <end position="59"/>
    </location>
</feature>
<accession>A0A078B0S7</accession>
<name>A0A078B0S7_STYLE</name>
<evidence type="ECO:0000256" key="3">
    <source>
        <dbReference type="SAM" id="MobiDB-lite"/>
    </source>
</evidence>
<feature type="region of interest" description="Disordered" evidence="3">
    <location>
        <begin position="941"/>
        <end position="965"/>
    </location>
</feature>
<feature type="region of interest" description="Disordered" evidence="3">
    <location>
        <begin position="78"/>
        <end position="113"/>
    </location>
</feature>
<dbReference type="InterPro" id="IPR036915">
    <property type="entry name" value="Cyclin-like_sf"/>
</dbReference>
<reference evidence="5 6" key="1">
    <citation type="submission" date="2014-06" db="EMBL/GenBank/DDBJ databases">
        <authorList>
            <person name="Swart Estienne"/>
        </authorList>
    </citation>
    <scope>NUCLEOTIDE SEQUENCE [LARGE SCALE GENOMIC DNA]</scope>
    <source>
        <strain evidence="5 6">130c</strain>
    </source>
</reference>
<keyword evidence="6" id="KW-1185">Reference proteome</keyword>
<organism evidence="5 6">
    <name type="scientific">Stylonychia lemnae</name>
    <name type="common">Ciliate</name>
    <dbReference type="NCBI Taxonomy" id="5949"/>
    <lineage>
        <taxon>Eukaryota</taxon>
        <taxon>Sar</taxon>
        <taxon>Alveolata</taxon>
        <taxon>Ciliophora</taxon>
        <taxon>Intramacronucleata</taxon>
        <taxon>Spirotrichea</taxon>
        <taxon>Stichotrichia</taxon>
        <taxon>Sporadotrichida</taxon>
        <taxon>Oxytrichidae</taxon>
        <taxon>Stylonychinae</taxon>
        <taxon>Stylonychia</taxon>
    </lineage>
</organism>
<dbReference type="Gene3D" id="1.10.472.10">
    <property type="entry name" value="Cyclin-like"/>
    <property type="match status" value="2"/>
</dbReference>
<dbReference type="InterPro" id="IPR006671">
    <property type="entry name" value="Cyclin_N"/>
</dbReference>
<dbReference type="Proteomes" id="UP000039865">
    <property type="component" value="Unassembled WGS sequence"/>
</dbReference>
<feature type="compositionally biased region" description="Polar residues" evidence="3">
    <location>
        <begin position="942"/>
        <end position="965"/>
    </location>
</feature>
<evidence type="ECO:0000259" key="4">
    <source>
        <dbReference type="SMART" id="SM00385"/>
    </source>
</evidence>
<comment type="similarity">
    <text evidence="1">Belongs to the cyclin family.</text>
</comment>
<evidence type="ECO:0000256" key="2">
    <source>
        <dbReference type="SAM" id="Coils"/>
    </source>
</evidence>
<dbReference type="SUPFAM" id="SSF47954">
    <property type="entry name" value="Cyclin-like"/>
    <property type="match status" value="1"/>
</dbReference>
<dbReference type="AlphaFoldDB" id="A0A078B0S7"/>
<feature type="compositionally biased region" description="Basic and acidic residues" evidence="3">
    <location>
        <begin position="78"/>
        <end position="96"/>
    </location>
</feature>
<dbReference type="Pfam" id="PF00134">
    <property type="entry name" value="Cyclin_N"/>
    <property type="match status" value="1"/>
</dbReference>
<feature type="region of interest" description="Disordered" evidence="3">
    <location>
        <begin position="648"/>
        <end position="675"/>
    </location>
</feature>
<dbReference type="InterPro" id="IPR013763">
    <property type="entry name" value="Cyclin-like_dom"/>
</dbReference>
<feature type="region of interest" description="Disordered" evidence="3">
    <location>
        <begin position="754"/>
        <end position="774"/>
    </location>
</feature>
<feature type="compositionally biased region" description="Polar residues" evidence="3">
    <location>
        <begin position="40"/>
        <end position="59"/>
    </location>
</feature>
<feature type="domain" description="Cyclin-like" evidence="4">
    <location>
        <begin position="233"/>
        <end position="321"/>
    </location>
</feature>
<proteinExistence type="inferred from homology"/>
<sequence length="1016" mass="117682">MQSVKAVPQTTQVLPSYYQLGVPNPALYEQYQKARAKLQDSGTTSLPDSVKGNSSRKTTAQNFMKRRKNSPKFIEDIKDNEKGYKTTENSKLDLHTKTLPSTPQDVEMEDQDDKPLHKDSLELPQIQPTRKLMPQTIKPLKLETPKLKHTGNTFQKCFLEKFSVKNFAAQLGKREMNNPFKANLIRTEEKNYLNEYWFDYFNDLRQQEIRSMVEDPLKNHPENTKYLRAHFVNWIFHVNQCLDKKDTTLPYLALNLMDRFYKHQTISQSYHQLQLNGVTCLFIVSKVFEIVPIDLPQMIQELCRGKYSDEQFLDKETEILHVLGCEIDSPHLLEFVLFYIKLIKFYIQELMGNKLTQQIATYIDSCEEYAVMYVRVCICDMIMMSIKPSILAATSIVYGLFVSYRNYMKSLKRGEKPLYGDQEIKTVVFAWNEISSKLLQEANPNELDEFMREISERLSYIGYKYGKELEHIFVKELMDQLPKFNEQWNEKIFNQFMSLVDNPDLHLSYEAESPADQSSINENLNQSLLIIQEGQVQEVIQQNVENLQDAGNIQQLEQQEENPKSINITAELIIEQASELNHGQDVSQAQDQSVQVINQVEQVYEEVKDLQMDEGNQQVNMDMNFSVANVEEQQTSQQVSMIKVNINDNPSSELSHQENEHQQNQSEGVDNQNESSQVNIDKTFHTAQESAEFFDAAEVQNYQADIMDIVIPKPETFMQKRLKEYEMEMYDQFGSSSLDWKPKLSKLEQAKINAIQNRNDQQRSKTRDTKERHLESWKIEGEQVPSLDSLLSTSKAKMTKLEQEKEQLKKSALQPIQINLQRNIANTPHNQNVLMEDSIKKKSKLELEKENSKKRVFGEISNNDQESTSSLHGATQSKRAKLNDYETSSGTGFMSDAIRKKSRLELEKEAAIKARNEEKENILRSINQHGLVMKFDPMDQPFRNSKSPRSNFTSKHQRSSVMPKSDTNLLLKRDSKSSLSDKQIKTVDIKAKNVNGFKDNVVHEVDPALEQTMILK</sequence>
<feature type="region of interest" description="Disordered" evidence="3">
    <location>
        <begin position="846"/>
        <end position="887"/>
    </location>
</feature>
<gene>
    <name evidence="5" type="primary">Contig741.g820</name>
    <name evidence="5" type="ORF">STYLEM_16062</name>
</gene>
<evidence type="ECO:0000313" key="6">
    <source>
        <dbReference type="Proteomes" id="UP000039865"/>
    </source>
</evidence>
<dbReference type="SMART" id="SM00385">
    <property type="entry name" value="CYCLIN"/>
    <property type="match status" value="1"/>
</dbReference>
<evidence type="ECO:0000313" key="5">
    <source>
        <dbReference type="EMBL" id="CDW86962.1"/>
    </source>
</evidence>
<feature type="coiled-coil region" evidence="2">
    <location>
        <begin position="894"/>
        <end position="921"/>
    </location>
</feature>
<feature type="compositionally biased region" description="Basic and acidic residues" evidence="3">
    <location>
        <begin position="846"/>
        <end position="857"/>
    </location>
</feature>
<protein>
    <submittedName>
        <fullName evidence="5">N-terminal domain containing protein</fullName>
    </submittedName>
</protein>
<dbReference type="OrthoDB" id="306099at2759"/>
<dbReference type="InterPro" id="IPR039361">
    <property type="entry name" value="Cyclin"/>
</dbReference>
<dbReference type="InParanoid" id="A0A078B0S7"/>
<keyword evidence="2" id="KW-0175">Coiled coil</keyword>
<dbReference type="EMBL" id="CCKQ01015162">
    <property type="protein sequence ID" value="CDW86962.1"/>
    <property type="molecule type" value="Genomic_DNA"/>
</dbReference>
<keyword evidence="1" id="KW-0195">Cyclin</keyword>
<feature type="compositionally biased region" description="Polar residues" evidence="3">
    <location>
        <begin position="860"/>
        <end position="877"/>
    </location>
</feature>
<dbReference type="PANTHER" id="PTHR10177">
    <property type="entry name" value="CYCLINS"/>
    <property type="match status" value="1"/>
</dbReference>
<feature type="compositionally biased region" description="Basic and acidic residues" evidence="3">
    <location>
        <begin position="760"/>
        <end position="774"/>
    </location>
</feature>
<evidence type="ECO:0000256" key="1">
    <source>
        <dbReference type="RuleBase" id="RU000383"/>
    </source>
</evidence>